<reference evidence="2 3" key="3">
    <citation type="journal article" date="2013" name="Rice">
        <title>Improvement of the Oryza sativa Nipponbare reference genome using next generation sequence and optical map data.</title>
        <authorList>
            <person name="Kawahara Y."/>
            <person name="de la Bastide M."/>
            <person name="Hamilton J.P."/>
            <person name="Kanamori H."/>
            <person name="McCombie W.R."/>
            <person name="Ouyang S."/>
            <person name="Schwartz D.C."/>
            <person name="Tanaka T."/>
            <person name="Wu J."/>
            <person name="Zhou S."/>
            <person name="Childs K.L."/>
            <person name="Davidson R.M."/>
            <person name="Lin H."/>
            <person name="Quesada-Ocampo L."/>
            <person name="Vaillancourt B."/>
            <person name="Sakai H."/>
            <person name="Lee S.S."/>
            <person name="Kim J."/>
            <person name="Numa H."/>
            <person name="Itoh T."/>
            <person name="Buell C.R."/>
            <person name="Matsumoto T."/>
        </authorList>
    </citation>
    <scope>NUCLEOTIDE SEQUENCE [LARGE SCALE GENOMIC DNA]</scope>
    <source>
        <strain evidence="3">cv. Nipponbare</strain>
    </source>
</reference>
<dbReference type="AlphaFoldDB" id="A0A0P0WSC4"/>
<dbReference type="PaxDb" id="39947-A0A0P0WSC4"/>
<accession>A0A0P0WSC4</accession>
<evidence type="ECO:0000256" key="1">
    <source>
        <dbReference type="SAM" id="MobiDB-lite"/>
    </source>
</evidence>
<sequence>MRAAASDAARVGGGWRGGDSADNTLPLPLPSCPRRRWPRAGGLGDARRRAAPPALLLRLSTLLPTSDPQCCTDEQREMAKMKGENTGRAVAGPQLSVTAVRELGCVAAAAQRGVIVVLIVASALSIINRVQSMSTS</sequence>
<dbReference type="InParanoid" id="A0A0P0WSC4"/>
<dbReference type="EMBL" id="AP014962">
    <property type="protein sequence ID" value="BAS95860.1"/>
    <property type="molecule type" value="Genomic_DNA"/>
</dbReference>
<reference evidence="2 3" key="2">
    <citation type="journal article" date="2013" name="Plant Cell Physiol.">
        <title>Rice Annotation Project Database (RAP-DB): an integrative and interactive database for rice genomics.</title>
        <authorList>
            <person name="Sakai H."/>
            <person name="Lee S.S."/>
            <person name="Tanaka T."/>
            <person name="Numa H."/>
            <person name="Kim J."/>
            <person name="Kawahara Y."/>
            <person name="Wakimoto H."/>
            <person name="Yang C.C."/>
            <person name="Iwamoto M."/>
            <person name="Abe T."/>
            <person name="Yamada Y."/>
            <person name="Muto A."/>
            <person name="Inokuchi H."/>
            <person name="Ikemura T."/>
            <person name="Matsumoto T."/>
            <person name="Sasaki T."/>
            <person name="Itoh T."/>
        </authorList>
    </citation>
    <scope>NUCLEOTIDE SEQUENCE [LARGE SCALE GENOMIC DNA]</scope>
    <source>
        <strain evidence="3">cv. Nipponbare</strain>
    </source>
</reference>
<feature type="region of interest" description="Disordered" evidence="1">
    <location>
        <begin position="1"/>
        <end position="46"/>
    </location>
</feature>
<keyword evidence="3" id="KW-1185">Reference proteome</keyword>
<reference evidence="3" key="1">
    <citation type="journal article" date="2005" name="Nature">
        <title>The map-based sequence of the rice genome.</title>
        <authorList>
            <consortium name="International rice genome sequencing project (IRGSP)"/>
            <person name="Matsumoto T."/>
            <person name="Wu J."/>
            <person name="Kanamori H."/>
            <person name="Katayose Y."/>
            <person name="Fujisawa M."/>
            <person name="Namiki N."/>
            <person name="Mizuno H."/>
            <person name="Yamamoto K."/>
            <person name="Antonio B.A."/>
            <person name="Baba T."/>
            <person name="Sakata K."/>
            <person name="Nagamura Y."/>
            <person name="Aoki H."/>
            <person name="Arikawa K."/>
            <person name="Arita K."/>
            <person name="Bito T."/>
            <person name="Chiden Y."/>
            <person name="Fujitsuka N."/>
            <person name="Fukunaka R."/>
            <person name="Hamada M."/>
            <person name="Harada C."/>
            <person name="Hayashi A."/>
            <person name="Hijishita S."/>
            <person name="Honda M."/>
            <person name="Hosokawa S."/>
            <person name="Ichikawa Y."/>
            <person name="Idonuma A."/>
            <person name="Iijima M."/>
            <person name="Ikeda M."/>
            <person name="Ikeno M."/>
            <person name="Ito K."/>
            <person name="Ito S."/>
            <person name="Ito T."/>
            <person name="Ito Y."/>
            <person name="Ito Y."/>
            <person name="Iwabuchi A."/>
            <person name="Kamiya K."/>
            <person name="Karasawa W."/>
            <person name="Kurita K."/>
            <person name="Katagiri S."/>
            <person name="Kikuta A."/>
            <person name="Kobayashi H."/>
            <person name="Kobayashi N."/>
            <person name="Machita K."/>
            <person name="Maehara T."/>
            <person name="Masukawa M."/>
            <person name="Mizubayashi T."/>
            <person name="Mukai Y."/>
            <person name="Nagasaki H."/>
            <person name="Nagata Y."/>
            <person name="Naito S."/>
            <person name="Nakashima M."/>
            <person name="Nakama Y."/>
            <person name="Nakamichi Y."/>
            <person name="Nakamura M."/>
            <person name="Meguro A."/>
            <person name="Negishi M."/>
            <person name="Ohta I."/>
            <person name="Ohta T."/>
            <person name="Okamoto M."/>
            <person name="Ono N."/>
            <person name="Saji S."/>
            <person name="Sakaguchi M."/>
            <person name="Sakai K."/>
            <person name="Shibata M."/>
            <person name="Shimokawa T."/>
            <person name="Song J."/>
            <person name="Takazaki Y."/>
            <person name="Terasawa K."/>
            <person name="Tsugane M."/>
            <person name="Tsuji K."/>
            <person name="Ueda S."/>
            <person name="Waki K."/>
            <person name="Yamagata H."/>
            <person name="Yamamoto M."/>
            <person name="Yamamoto S."/>
            <person name="Yamane H."/>
            <person name="Yoshiki S."/>
            <person name="Yoshihara R."/>
            <person name="Yukawa K."/>
            <person name="Zhong H."/>
            <person name="Yano M."/>
            <person name="Yuan Q."/>
            <person name="Ouyang S."/>
            <person name="Liu J."/>
            <person name="Jones K.M."/>
            <person name="Gansberger K."/>
            <person name="Moffat K."/>
            <person name="Hill J."/>
            <person name="Bera J."/>
            <person name="Fadrosh D."/>
            <person name="Jin S."/>
            <person name="Johri S."/>
            <person name="Kim M."/>
            <person name="Overton L."/>
            <person name="Reardon M."/>
            <person name="Tsitrin T."/>
            <person name="Vuong H."/>
            <person name="Weaver B."/>
            <person name="Ciecko A."/>
            <person name="Tallon L."/>
            <person name="Jackson J."/>
            <person name="Pai G."/>
            <person name="Aken S.V."/>
            <person name="Utterback T."/>
            <person name="Reidmuller S."/>
            <person name="Feldblyum T."/>
            <person name="Hsiao J."/>
            <person name="Zismann V."/>
            <person name="Iobst S."/>
            <person name="de Vazeille A.R."/>
            <person name="Buell C.R."/>
            <person name="Ying K."/>
            <person name="Li Y."/>
            <person name="Lu T."/>
            <person name="Huang Y."/>
            <person name="Zhao Q."/>
            <person name="Feng Q."/>
            <person name="Zhang L."/>
            <person name="Zhu J."/>
            <person name="Weng Q."/>
            <person name="Mu J."/>
            <person name="Lu Y."/>
            <person name="Fan D."/>
            <person name="Liu Y."/>
            <person name="Guan J."/>
            <person name="Zhang Y."/>
            <person name="Yu S."/>
            <person name="Liu X."/>
            <person name="Zhang Y."/>
            <person name="Hong G."/>
            <person name="Han B."/>
            <person name="Choisne N."/>
            <person name="Demange N."/>
            <person name="Orjeda G."/>
            <person name="Samain S."/>
            <person name="Cattolico L."/>
            <person name="Pelletier E."/>
            <person name="Couloux A."/>
            <person name="Segurens B."/>
            <person name="Wincker P."/>
            <person name="D'Hont A."/>
            <person name="Scarpelli C."/>
            <person name="Weissenbach J."/>
            <person name="Salanoubat M."/>
            <person name="Quetier F."/>
            <person name="Yu Y."/>
            <person name="Kim H.R."/>
            <person name="Rambo T."/>
            <person name="Currie J."/>
            <person name="Collura K."/>
            <person name="Luo M."/>
            <person name="Yang T."/>
            <person name="Ammiraju J.S.S."/>
            <person name="Engler F."/>
            <person name="Soderlund C."/>
            <person name="Wing R.A."/>
            <person name="Palmer L.E."/>
            <person name="de la Bastide M."/>
            <person name="Spiegel L."/>
            <person name="Nascimento L."/>
            <person name="Zutavern T."/>
            <person name="O'Shaughnessy A."/>
            <person name="Dike S."/>
            <person name="Dedhia N."/>
            <person name="Preston R."/>
            <person name="Balija V."/>
            <person name="McCombie W.R."/>
            <person name="Chow T."/>
            <person name="Chen H."/>
            <person name="Chung M."/>
            <person name="Chen C."/>
            <person name="Shaw J."/>
            <person name="Wu H."/>
            <person name="Hsiao K."/>
            <person name="Chao Y."/>
            <person name="Chu M."/>
            <person name="Cheng C."/>
            <person name="Hour A."/>
            <person name="Lee P."/>
            <person name="Lin S."/>
            <person name="Lin Y."/>
            <person name="Liou J."/>
            <person name="Liu S."/>
            <person name="Hsing Y."/>
            <person name="Raghuvanshi S."/>
            <person name="Mohanty A."/>
            <person name="Bharti A.K."/>
            <person name="Gaur A."/>
            <person name="Gupta V."/>
            <person name="Kumar D."/>
            <person name="Ravi V."/>
            <person name="Vij S."/>
            <person name="Kapur A."/>
            <person name="Khurana P."/>
            <person name="Khurana P."/>
            <person name="Khurana J.P."/>
            <person name="Tyagi A.K."/>
            <person name="Gaikwad K."/>
            <person name="Singh A."/>
            <person name="Dalal V."/>
            <person name="Srivastava S."/>
            <person name="Dixit A."/>
            <person name="Pal A.K."/>
            <person name="Ghazi I.A."/>
            <person name="Yadav M."/>
            <person name="Pandit A."/>
            <person name="Bhargava A."/>
            <person name="Sureshbabu K."/>
            <person name="Batra K."/>
            <person name="Sharma T.R."/>
            <person name="Mohapatra T."/>
            <person name="Singh N.K."/>
            <person name="Messing J."/>
            <person name="Nelson A.B."/>
            <person name="Fuks G."/>
            <person name="Kavchok S."/>
            <person name="Keizer G."/>
            <person name="Linton E."/>
            <person name="Llaca V."/>
            <person name="Song R."/>
            <person name="Tanyolac B."/>
            <person name="Young S."/>
            <person name="Ho-Il K."/>
            <person name="Hahn J.H."/>
            <person name="Sangsakoo G."/>
            <person name="Vanavichit A."/>
            <person name="de Mattos Luiz.A.T."/>
            <person name="Zimmer P.D."/>
            <person name="Malone G."/>
            <person name="Dellagostin O."/>
            <person name="de Oliveira A.C."/>
            <person name="Bevan M."/>
            <person name="Bancroft I."/>
            <person name="Minx P."/>
            <person name="Cordum H."/>
            <person name="Wilson R."/>
            <person name="Cheng Z."/>
            <person name="Jin W."/>
            <person name="Jiang J."/>
            <person name="Leong S.A."/>
            <person name="Iwama H."/>
            <person name="Gojobori T."/>
            <person name="Itoh T."/>
            <person name="Niimura Y."/>
            <person name="Fujii Y."/>
            <person name="Habara T."/>
            <person name="Sakai H."/>
            <person name="Sato Y."/>
            <person name="Wilson G."/>
            <person name="Kumar K."/>
            <person name="McCouch S."/>
            <person name="Juretic N."/>
            <person name="Hoen D."/>
            <person name="Wright S."/>
            <person name="Bruskiewich R."/>
            <person name="Bureau T."/>
            <person name="Miyao A."/>
            <person name="Hirochika H."/>
            <person name="Nishikawa T."/>
            <person name="Kadowaki K."/>
            <person name="Sugiura M."/>
            <person name="Burr B."/>
            <person name="Sasaki T."/>
        </authorList>
    </citation>
    <scope>NUCLEOTIDE SEQUENCE [LARGE SCALE GENOMIC DNA]</scope>
    <source>
        <strain evidence="3">cv. Nipponbare</strain>
    </source>
</reference>
<proteinExistence type="predicted"/>
<name>A0A0P0WSC4_ORYSJ</name>
<protein>
    <submittedName>
        <fullName evidence="2">Os06g0117600 protein</fullName>
    </submittedName>
</protein>
<dbReference type="Proteomes" id="UP000059680">
    <property type="component" value="Chromosome 6"/>
</dbReference>
<evidence type="ECO:0000313" key="3">
    <source>
        <dbReference type="Proteomes" id="UP000059680"/>
    </source>
</evidence>
<organism evidence="2 3">
    <name type="scientific">Oryza sativa subsp. japonica</name>
    <name type="common">Rice</name>
    <dbReference type="NCBI Taxonomy" id="39947"/>
    <lineage>
        <taxon>Eukaryota</taxon>
        <taxon>Viridiplantae</taxon>
        <taxon>Streptophyta</taxon>
        <taxon>Embryophyta</taxon>
        <taxon>Tracheophyta</taxon>
        <taxon>Spermatophyta</taxon>
        <taxon>Magnoliopsida</taxon>
        <taxon>Liliopsida</taxon>
        <taxon>Poales</taxon>
        <taxon>Poaceae</taxon>
        <taxon>BOP clade</taxon>
        <taxon>Oryzoideae</taxon>
        <taxon>Oryzeae</taxon>
        <taxon>Oryzinae</taxon>
        <taxon>Oryza</taxon>
        <taxon>Oryza sativa</taxon>
    </lineage>
</organism>
<gene>
    <name evidence="2" type="ordered locus">Os06g0117600</name>
    <name evidence="2" type="ORF">OSNPB_060117600</name>
</gene>
<evidence type="ECO:0000313" key="2">
    <source>
        <dbReference type="EMBL" id="BAS95860.1"/>
    </source>
</evidence>